<accession>A0A367KYG3</accession>
<feature type="modified residue" description="4-aspartylphosphate" evidence="4">
    <location>
        <position position="2150"/>
    </location>
</feature>
<keyword evidence="2" id="KW-0808">Transferase</keyword>
<dbReference type="InterPro" id="IPR036890">
    <property type="entry name" value="HATPase_C_sf"/>
</dbReference>
<dbReference type="SMART" id="SM00448">
    <property type="entry name" value="REC"/>
    <property type="match status" value="1"/>
</dbReference>
<name>A0A367KYG3_RHIST</name>
<feature type="coiled-coil region" evidence="5">
    <location>
        <begin position="1613"/>
        <end position="1647"/>
    </location>
</feature>
<feature type="domain" description="Histidine kinase" evidence="8">
    <location>
        <begin position="1669"/>
        <end position="1891"/>
    </location>
</feature>
<evidence type="ECO:0000259" key="9">
    <source>
        <dbReference type="PROSITE" id="PS50110"/>
    </source>
</evidence>
<dbReference type="SUPFAM" id="SSF47384">
    <property type="entry name" value="Homodimeric domain of signal transducing histidine kinase"/>
    <property type="match status" value="1"/>
</dbReference>
<dbReference type="InterPro" id="IPR000719">
    <property type="entry name" value="Prot_kinase_dom"/>
</dbReference>
<dbReference type="InterPro" id="IPR003594">
    <property type="entry name" value="HATPase_dom"/>
</dbReference>
<evidence type="ECO:0000313" key="10">
    <source>
        <dbReference type="EMBL" id="RCI07150.1"/>
    </source>
</evidence>
<dbReference type="STRING" id="4846.A0A367KYG3"/>
<dbReference type="PROSITE" id="PS50011">
    <property type="entry name" value="PROTEIN_KINASE_DOM"/>
    <property type="match status" value="1"/>
</dbReference>
<keyword evidence="3" id="KW-0418">Kinase</keyword>
<dbReference type="SMART" id="SM00388">
    <property type="entry name" value="HisKA"/>
    <property type="match status" value="1"/>
</dbReference>
<dbReference type="SMART" id="SM00220">
    <property type="entry name" value="S_TKc"/>
    <property type="match status" value="1"/>
</dbReference>
<dbReference type="Gene3D" id="3.40.50.2300">
    <property type="match status" value="1"/>
</dbReference>
<dbReference type="InterPro" id="IPR004358">
    <property type="entry name" value="Sig_transdc_His_kin-like_C"/>
</dbReference>
<dbReference type="SUPFAM" id="SSF52172">
    <property type="entry name" value="CheY-like"/>
    <property type="match status" value="1"/>
</dbReference>
<dbReference type="CDD" id="cd17546">
    <property type="entry name" value="REC_hyHK_CKI1_RcsC-like"/>
    <property type="match status" value="1"/>
</dbReference>
<evidence type="ECO:0000256" key="5">
    <source>
        <dbReference type="SAM" id="Coils"/>
    </source>
</evidence>
<dbReference type="GO" id="GO:0000155">
    <property type="term" value="F:phosphorelay sensor kinase activity"/>
    <property type="evidence" value="ECO:0007669"/>
    <property type="project" value="InterPro"/>
</dbReference>
<keyword evidence="1 4" id="KW-0597">Phosphoprotein</keyword>
<dbReference type="Pfam" id="PF00069">
    <property type="entry name" value="Pkinase"/>
    <property type="match status" value="1"/>
</dbReference>
<evidence type="ECO:0000256" key="1">
    <source>
        <dbReference type="ARBA" id="ARBA00022553"/>
    </source>
</evidence>
<dbReference type="InterPro" id="IPR005467">
    <property type="entry name" value="His_kinase_dom"/>
</dbReference>
<dbReference type="Pfam" id="PF00072">
    <property type="entry name" value="Response_reg"/>
    <property type="match status" value="1"/>
</dbReference>
<dbReference type="InterPro" id="IPR003661">
    <property type="entry name" value="HisK_dim/P_dom"/>
</dbReference>
<dbReference type="CDD" id="cd00082">
    <property type="entry name" value="HisKA"/>
    <property type="match status" value="1"/>
</dbReference>
<dbReference type="InterPro" id="IPR027417">
    <property type="entry name" value="P-loop_NTPase"/>
</dbReference>
<feature type="region of interest" description="Disordered" evidence="6">
    <location>
        <begin position="2057"/>
        <end position="2080"/>
    </location>
</feature>
<keyword evidence="5" id="KW-0175">Coiled coil</keyword>
<keyword evidence="11" id="KW-1185">Reference proteome</keyword>
<dbReference type="OrthoDB" id="60033at2759"/>
<sequence>MPSHKQDNKSKIKQKLFSHRNSSGNFDINYDTFELKIPNYLFAKPIELDGAGSLIAISLGKRLIDNKPVLAKISPHLIRLEREYYLSKRLHPICPKYVPHAIEYISLSQKGLAAILYTDVQHDNFLYSKHNYQSLYSIGTLSDNNIWPTEKKPRPCKPFTLDIFLKFAIECCSALQFLHENSVIHGELRPSTFYCHHDQDLEVIETKIWNFGGGLKSYEDLLLNRWQSLITNENSSQQDKVHHFHGLYSSKELQSSLVYISPEQTGRTSNVIDHRADLYSLGIVFFVLLTNRVPFEGTVMDVLEAILSKHVPLVHTYRKDIPPVISSIIDKLTKKSVDERYDSAYGLREDLLECQKRLENQTEETLVFFPLGQHDVNPVFKVTGGVYGREKELEQIHVVVQRVGALHEKQAAQSEVIVLKGPGGIGKSTLASMIHTEARQLGYTATAKFDKNQKSPYNGLLRCLSSILKQLLTEPEYVVKEFYTELKDKLGPQFTNVRLLVSKVPELKPILYDYKERMNPTDDDALSSILNTETRFHSVFLSIIKTVSRRKMITLCLDDLQEADEPSIKLIHALLLTRATMLIILTHRDEHETPPSVIKMLECASDRIITTIQLHPLPIDVIGALVRHTFYSTYHSEQLETIQPLVDQIYNWTRGNPFYAKQFLRIMKRRGDIWFDWSDKNWKFRLDHIKHQNIFDVRQLVSHLKSLDTSAQVLLMWASLMGHVFDFCKIKWLMKEDAMPGLQTAINEGVIQYKAGDEFNFVHDRYCQAASMLIVNQRQREEMHFKIGKMFMNEVEEDDEEEDGKTKCFRNILMKAGNEAIVAGALQIAASYYECALSLLPKDRWVNGPDTSFEETLHLYIKSLELMNNSSFSDDRRKEMIKEVFEHTQNHPLERVHIWRLQARSHFQNTDYSQGIDILLTGLNELGVSVDGDATDLYERVKSNVLSIGFDALNTLRPCRDTKKLAIMILLNEACTGAHWLNSHLADILGLKICEISLESGFTSSSGGGFIWAGCTATRFMEFSFAAEMGKLGMSIAEKYAGNSEIARAIIVHHSMLAPWAGVPIGAYFDQFQKAYTYAIAAGDGLFSSLALFHASTTLYWTSRHLADIQRYIEKALQESKRNAAKDVLFLNILLSRSVLVFQGKTDSTLNPETMMNESDNFDEIDYVQSMKNQSSGNALSCCKLVLLFHFGFCKEAAESGFKIFDGSTSDAVYKTNYNHASLKITENIFRHRHIGISIYYHSLSLIECLRDADLDPELRKKYKTQLDVHKENLSIMATYSSVNYGLNFKILCAQLSTFEGDLKLTMTLFNEAIKQCQTNNWVSVLGFLHELIAKHYVSLGLDMLATPMLQKSIRYYQQWGAYGKVKYLQHMYSHLLQNTAVNSQNDGVQTEDVIVGFTTNVTENNLWENTSDGTATDPSLREISSGNEESSIAAADLLDKPETTLFSLDMIDLTSIIKSSQVISNEMNSFDELLKRMINIIMANVGAESGAIIIKEGQFGIAAYSTRLGCETYDPPLPLEDDKLQMSIVHYVIHTHSVLFIPNVEEDNRFATEANKCSVICMPILHKNTLVGVLYLQASVSTFTCKHVNVLTLLCDQIGISITNALLFKSLQKATQTNAQMIESQLKALEEARESREQALRATKMKSNFLANMCKYLLPLLTNQTDTLQAHELRTPFSGFYGMISLLSETRLDAEQREFVSIAKQSCEMLLHIIDDLLDFSKLEAHKVKLHYGLCYIEDIIADRLELLITLATNKNVELSYFIDDNVPPIIYADGNRIGQILLNLIGNAIKFTHYGEVVVRCSLDKHTNNNDIVLKVSVQDTGIGMAEDEIKCLFLPFSQVDGSTTRNFGGTGLGLSICLQLVKLMQGDIQVISTVNQGSTFSFTFCVKNGAAVTAEPDGDSRTKAIQDLSVQLGQPHILTISHTGMRGMLDASLPMLSLDHEQSMSDAINRAFEKLKEGIPYHCIIVDDPLPEVLKQLITVIETNPGLQHTRILLLIAPAVDNVRRANISPKLSVDIIQHRFLSHPLVTRMSKPVRKLKLLNSLVKSLSTIELEPASDDSSCPQPEEPKPAASFSSARKTQDGFSPEELAIFKGQKILVAEDNFIAQKLIVKQLSKLGFIVEKCNNGFECFDTWKAKGPGYFMLAWIDHHMPGCDGIEATKKIRAFEKEMKYEKHLPIVALTGIHHTKNTMTELVLLADIQATAQDNCIQAGMNDYVTKPLMQKDLAIILRKYCFTSVI</sequence>
<evidence type="ECO:0000259" key="8">
    <source>
        <dbReference type="PROSITE" id="PS50109"/>
    </source>
</evidence>
<feature type="domain" description="Response regulatory" evidence="9">
    <location>
        <begin position="2098"/>
        <end position="2236"/>
    </location>
</feature>
<dbReference type="FunFam" id="3.30.565.10:FF:000010">
    <property type="entry name" value="Sensor histidine kinase RcsC"/>
    <property type="match status" value="1"/>
</dbReference>
<evidence type="ECO:0000259" key="7">
    <source>
        <dbReference type="PROSITE" id="PS50011"/>
    </source>
</evidence>
<dbReference type="SMART" id="SM00387">
    <property type="entry name" value="HATPase_c"/>
    <property type="match status" value="1"/>
</dbReference>
<comment type="caution">
    <text evidence="10">The sequence shown here is derived from an EMBL/GenBank/DDBJ whole genome shotgun (WGS) entry which is preliminary data.</text>
</comment>
<reference evidence="10 11" key="1">
    <citation type="journal article" date="2018" name="G3 (Bethesda)">
        <title>Phylogenetic and Phylogenomic Definition of Rhizopus Species.</title>
        <authorList>
            <person name="Gryganskyi A.P."/>
            <person name="Golan J."/>
            <person name="Dolatabadi S."/>
            <person name="Mondo S."/>
            <person name="Robb S."/>
            <person name="Idnurm A."/>
            <person name="Muszewska A."/>
            <person name="Steczkiewicz K."/>
            <person name="Masonjones S."/>
            <person name="Liao H.L."/>
            <person name="Gajdeczka M.T."/>
            <person name="Anike F."/>
            <person name="Vuek A."/>
            <person name="Anishchenko I.M."/>
            <person name="Voigt K."/>
            <person name="de Hoog G.S."/>
            <person name="Smith M.E."/>
            <person name="Heitman J."/>
            <person name="Vilgalys R."/>
            <person name="Stajich J.E."/>
        </authorList>
    </citation>
    <scope>NUCLEOTIDE SEQUENCE [LARGE SCALE GENOMIC DNA]</scope>
    <source>
        <strain evidence="10 11">LSU 92-RS-03</strain>
    </source>
</reference>
<evidence type="ECO:0000256" key="4">
    <source>
        <dbReference type="PROSITE-ProRule" id="PRU00169"/>
    </source>
</evidence>
<evidence type="ECO:0000256" key="6">
    <source>
        <dbReference type="SAM" id="MobiDB-lite"/>
    </source>
</evidence>
<dbReference type="InterPro" id="IPR003018">
    <property type="entry name" value="GAF"/>
</dbReference>
<dbReference type="PANTHER" id="PTHR45339">
    <property type="entry name" value="HYBRID SIGNAL TRANSDUCTION HISTIDINE KINASE J"/>
    <property type="match status" value="1"/>
</dbReference>
<dbReference type="SMART" id="SM00065">
    <property type="entry name" value="GAF"/>
    <property type="match status" value="1"/>
</dbReference>
<dbReference type="EMBL" id="PJQM01000025">
    <property type="protein sequence ID" value="RCI07150.1"/>
    <property type="molecule type" value="Genomic_DNA"/>
</dbReference>
<dbReference type="PROSITE" id="PS50109">
    <property type="entry name" value="HIS_KIN"/>
    <property type="match status" value="1"/>
</dbReference>
<dbReference type="PANTHER" id="PTHR45339:SF5">
    <property type="entry name" value="HISTIDINE KINASE"/>
    <property type="match status" value="1"/>
</dbReference>
<dbReference type="InterPro" id="IPR041664">
    <property type="entry name" value="AAA_16"/>
</dbReference>
<dbReference type="InterPro" id="IPR011009">
    <property type="entry name" value="Kinase-like_dom_sf"/>
</dbReference>
<dbReference type="InterPro" id="IPR001789">
    <property type="entry name" value="Sig_transdc_resp-reg_receiver"/>
</dbReference>
<dbReference type="Gene3D" id="3.30.450.40">
    <property type="match status" value="1"/>
</dbReference>
<dbReference type="Proteomes" id="UP000253551">
    <property type="component" value="Unassembled WGS sequence"/>
</dbReference>
<dbReference type="InterPro" id="IPR011006">
    <property type="entry name" value="CheY-like_superfamily"/>
</dbReference>
<dbReference type="Pfam" id="PF00512">
    <property type="entry name" value="HisKA"/>
    <property type="match status" value="1"/>
</dbReference>
<dbReference type="PRINTS" id="PR00344">
    <property type="entry name" value="BCTRLSENSOR"/>
</dbReference>
<protein>
    <submittedName>
        <fullName evidence="10">Uncharacterized protein</fullName>
    </submittedName>
</protein>
<evidence type="ECO:0000313" key="11">
    <source>
        <dbReference type="Proteomes" id="UP000253551"/>
    </source>
</evidence>
<dbReference type="Gene3D" id="1.10.287.130">
    <property type="match status" value="1"/>
</dbReference>
<gene>
    <name evidence="10" type="ORF">CU098_012601</name>
</gene>
<proteinExistence type="predicted"/>
<dbReference type="Gene3D" id="1.10.510.10">
    <property type="entry name" value="Transferase(Phosphotransferase) domain 1"/>
    <property type="match status" value="1"/>
</dbReference>
<dbReference type="SUPFAM" id="SSF55781">
    <property type="entry name" value="GAF domain-like"/>
    <property type="match status" value="1"/>
</dbReference>
<evidence type="ECO:0000256" key="3">
    <source>
        <dbReference type="ARBA" id="ARBA00022777"/>
    </source>
</evidence>
<dbReference type="Pfam" id="PF13185">
    <property type="entry name" value="GAF_2"/>
    <property type="match status" value="1"/>
</dbReference>
<feature type="domain" description="Protein kinase" evidence="7">
    <location>
        <begin position="15"/>
        <end position="352"/>
    </location>
</feature>
<dbReference type="CDD" id="cd16922">
    <property type="entry name" value="HATPase_EvgS-ArcB-TorS-like"/>
    <property type="match status" value="1"/>
</dbReference>
<dbReference type="SUPFAM" id="SSF55874">
    <property type="entry name" value="ATPase domain of HSP90 chaperone/DNA topoisomerase II/histidine kinase"/>
    <property type="match status" value="1"/>
</dbReference>
<dbReference type="Pfam" id="PF02518">
    <property type="entry name" value="HATPase_c"/>
    <property type="match status" value="1"/>
</dbReference>
<dbReference type="InterPro" id="IPR029016">
    <property type="entry name" value="GAF-like_dom_sf"/>
</dbReference>
<dbReference type="SUPFAM" id="SSF56112">
    <property type="entry name" value="Protein kinase-like (PK-like)"/>
    <property type="match status" value="1"/>
</dbReference>
<dbReference type="PROSITE" id="PS50110">
    <property type="entry name" value="RESPONSE_REGULATORY"/>
    <property type="match status" value="1"/>
</dbReference>
<dbReference type="Gene3D" id="3.30.565.10">
    <property type="entry name" value="Histidine kinase-like ATPase, C-terminal domain"/>
    <property type="match status" value="1"/>
</dbReference>
<dbReference type="SUPFAM" id="SSF52540">
    <property type="entry name" value="P-loop containing nucleoside triphosphate hydrolases"/>
    <property type="match status" value="1"/>
</dbReference>
<evidence type="ECO:0000256" key="2">
    <source>
        <dbReference type="ARBA" id="ARBA00022679"/>
    </source>
</evidence>
<dbReference type="Gene3D" id="3.40.50.300">
    <property type="entry name" value="P-loop containing nucleotide triphosphate hydrolases"/>
    <property type="match status" value="1"/>
</dbReference>
<dbReference type="GO" id="GO:0005524">
    <property type="term" value="F:ATP binding"/>
    <property type="evidence" value="ECO:0007669"/>
    <property type="project" value="InterPro"/>
</dbReference>
<organism evidence="10 11">
    <name type="scientific">Rhizopus stolonifer</name>
    <name type="common">Rhizopus nigricans</name>
    <dbReference type="NCBI Taxonomy" id="4846"/>
    <lineage>
        <taxon>Eukaryota</taxon>
        <taxon>Fungi</taxon>
        <taxon>Fungi incertae sedis</taxon>
        <taxon>Mucoromycota</taxon>
        <taxon>Mucoromycotina</taxon>
        <taxon>Mucoromycetes</taxon>
        <taxon>Mucorales</taxon>
        <taxon>Mucorineae</taxon>
        <taxon>Rhizopodaceae</taxon>
        <taxon>Rhizopus</taxon>
    </lineage>
</organism>
<dbReference type="InterPro" id="IPR036097">
    <property type="entry name" value="HisK_dim/P_sf"/>
</dbReference>
<dbReference type="Pfam" id="PF13191">
    <property type="entry name" value="AAA_16"/>
    <property type="match status" value="1"/>
</dbReference>